<dbReference type="EMBL" id="AP024488">
    <property type="protein sequence ID" value="BCS98455.1"/>
    <property type="molecule type" value="Genomic_DNA"/>
</dbReference>
<gene>
    <name evidence="2" type="ORF">DSLASN_40870</name>
</gene>
<dbReference type="RefSeq" id="WP_236889851.1">
    <property type="nucleotide sequence ID" value="NZ_AP024488.1"/>
</dbReference>
<evidence type="ECO:0000313" key="3">
    <source>
        <dbReference type="Proteomes" id="UP001320148"/>
    </source>
</evidence>
<dbReference type="InterPro" id="IPR025293">
    <property type="entry name" value="YfiR/HmsC-like"/>
</dbReference>
<dbReference type="Pfam" id="PF13689">
    <property type="entry name" value="DUF4154"/>
    <property type="match status" value="1"/>
</dbReference>
<keyword evidence="3" id="KW-1185">Reference proteome</keyword>
<organism evidence="2 3">
    <name type="scientific">Desulfoluna limicola</name>
    <dbReference type="NCBI Taxonomy" id="2810562"/>
    <lineage>
        <taxon>Bacteria</taxon>
        <taxon>Pseudomonadati</taxon>
        <taxon>Thermodesulfobacteriota</taxon>
        <taxon>Desulfobacteria</taxon>
        <taxon>Desulfobacterales</taxon>
        <taxon>Desulfolunaceae</taxon>
        <taxon>Desulfoluna</taxon>
    </lineage>
</organism>
<keyword evidence="1" id="KW-0732">Signal</keyword>
<proteinExistence type="predicted"/>
<dbReference type="Proteomes" id="UP001320148">
    <property type="component" value="Chromosome"/>
</dbReference>
<feature type="chain" id="PRO_5045785396" description="Transmembrane protein" evidence="1">
    <location>
        <begin position="29"/>
        <end position="183"/>
    </location>
</feature>
<reference evidence="2 3" key="1">
    <citation type="submission" date="2021-02" db="EMBL/GenBank/DDBJ databases">
        <title>Complete genome of Desulfoluna sp. strain ASN36.</title>
        <authorList>
            <person name="Takahashi A."/>
            <person name="Kojima H."/>
            <person name="Fukui M."/>
        </authorList>
    </citation>
    <scope>NUCLEOTIDE SEQUENCE [LARGE SCALE GENOMIC DNA]</scope>
    <source>
        <strain evidence="2 3">ASN36</strain>
    </source>
</reference>
<name>A0ABM7PLZ8_9BACT</name>
<feature type="signal peptide" evidence="1">
    <location>
        <begin position="1"/>
        <end position="28"/>
    </location>
</feature>
<accession>A0ABM7PLZ8</accession>
<sequence length="183" mass="20311">MNIKRLAFISVVLCSIALHCHVPGLVSAEPATESRIKAAYLLNFARFVTWPDTAFESSVSPIVLCILGDSPIDNALPTIQYKRVQDRPLVIRRIPTMKDLSPCHMLFVGESEAPRIREILSELNAHPVLTVSSLPDFARRGGMLSFIKVENKIRFEVNLSTTQHAGLSISSRLLKLARLVPNP</sequence>
<evidence type="ECO:0000256" key="1">
    <source>
        <dbReference type="SAM" id="SignalP"/>
    </source>
</evidence>
<protein>
    <recommendedName>
        <fullName evidence="4">Transmembrane protein</fullName>
    </recommendedName>
</protein>
<evidence type="ECO:0000313" key="2">
    <source>
        <dbReference type="EMBL" id="BCS98455.1"/>
    </source>
</evidence>
<evidence type="ECO:0008006" key="4">
    <source>
        <dbReference type="Google" id="ProtNLM"/>
    </source>
</evidence>